<dbReference type="PROSITE" id="PS50304">
    <property type="entry name" value="TUDOR"/>
    <property type="match status" value="2"/>
</dbReference>
<proteinExistence type="predicted"/>
<feature type="domain" description="Tudor" evidence="1">
    <location>
        <begin position="381"/>
        <end position="441"/>
    </location>
</feature>
<dbReference type="AlphaFoldDB" id="A0A5S6Q7L3"/>
<reference evidence="2" key="2">
    <citation type="submission" date="2014-03" db="EMBL/GenBank/DDBJ databases">
        <title>The whipworm genome and dual-species transcriptomics of an intimate host-pathogen interaction.</title>
        <authorList>
            <person name="Foth B.J."/>
            <person name="Tsai I.J."/>
            <person name="Reid A.J."/>
            <person name="Bancroft A.J."/>
            <person name="Nichol S."/>
            <person name="Tracey A."/>
            <person name="Holroyd N."/>
            <person name="Cotton J.A."/>
            <person name="Stanley E.J."/>
            <person name="Zarowiecki M."/>
            <person name="Liu J.Z."/>
            <person name="Huckvale T."/>
            <person name="Cooper P.J."/>
            <person name="Grencis R.K."/>
            <person name="Berriman M."/>
        </authorList>
    </citation>
    <scope>NUCLEOTIDE SEQUENCE [LARGE SCALE GENOMIC DNA]</scope>
    <source>
        <strain evidence="2">Edinburgh</strain>
    </source>
</reference>
<dbReference type="SUPFAM" id="SSF63748">
    <property type="entry name" value="Tudor/PWWP/MBT"/>
    <property type="match status" value="2"/>
</dbReference>
<keyword evidence="2" id="KW-1185">Reference proteome</keyword>
<accession>A0A5S6Q7L3</accession>
<reference evidence="3" key="3">
    <citation type="submission" date="2019-12" db="UniProtKB">
        <authorList>
            <consortium name="WormBaseParasite"/>
        </authorList>
    </citation>
    <scope>IDENTIFICATION</scope>
</reference>
<dbReference type="Pfam" id="PF00567">
    <property type="entry name" value="TUDOR"/>
    <property type="match status" value="2"/>
</dbReference>
<dbReference type="PANTHER" id="PTHR22948">
    <property type="entry name" value="TUDOR DOMAIN CONTAINING PROTEIN"/>
    <property type="match status" value="1"/>
</dbReference>
<organism evidence="2 3">
    <name type="scientific">Trichuris muris</name>
    <name type="common">Mouse whipworm</name>
    <dbReference type="NCBI Taxonomy" id="70415"/>
    <lineage>
        <taxon>Eukaryota</taxon>
        <taxon>Metazoa</taxon>
        <taxon>Ecdysozoa</taxon>
        <taxon>Nematoda</taxon>
        <taxon>Enoplea</taxon>
        <taxon>Dorylaimia</taxon>
        <taxon>Trichinellida</taxon>
        <taxon>Trichuridae</taxon>
        <taxon>Trichuris</taxon>
    </lineage>
</organism>
<dbReference type="InterPro" id="IPR050621">
    <property type="entry name" value="Tudor_domain_containing"/>
</dbReference>
<dbReference type="InterPro" id="IPR002999">
    <property type="entry name" value="Tudor"/>
</dbReference>
<dbReference type="Gene3D" id="2.30.30.140">
    <property type="match status" value="2"/>
</dbReference>
<protein>
    <submittedName>
        <fullName evidence="3">Tudor domain-containing protein</fullName>
    </submittedName>
</protein>
<evidence type="ECO:0000313" key="3">
    <source>
        <dbReference type="WBParaSite" id="TMUE_1000003204.1"/>
    </source>
</evidence>
<reference evidence="2" key="1">
    <citation type="submission" date="2013-11" db="EMBL/GenBank/DDBJ databases">
        <authorList>
            <person name="Aslett M."/>
        </authorList>
    </citation>
    <scope>NUCLEOTIDE SEQUENCE [LARGE SCALE GENOMIC DNA]</scope>
    <source>
        <strain evidence="2">Edinburgh</strain>
    </source>
</reference>
<dbReference type="Proteomes" id="UP000046395">
    <property type="component" value="Unassembled WGS sequence"/>
</dbReference>
<dbReference type="WBParaSite" id="TMUE_1000003204.2">
    <property type="protein sequence ID" value="TMUE_1000003204.2"/>
    <property type="gene ID" value="WBGene00292748"/>
</dbReference>
<dbReference type="WBParaSite" id="TMUE_1000003204.1">
    <property type="protein sequence ID" value="TMUE_1000003204.1"/>
    <property type="gene ID" value="WBGene00292748"/>
</dbReference>
<dbReference type="PANTHER" id="PTHR22948:SF76">
    <property type="entry name" value="FI20010P1-RELATED"/>
    <property type="match status" value="1"/>
</dbReference>
<name>A0A5S6Q7L3_TRIMR</name>
<dbReference type="CDD" id="cd20379">
    <property type="entry name" value="Tudor_dTUD-like"/>
    <property type="match status" value="1"/>
</dbReference>
<evidence type="ECO:0000313" key="2">
    <source>
        <dbReference type="Proteomes" id="UP000046395"/>
    </source>
</evidence>
<evidence type="ECO:0000259" key="1">
    <source>
        <dbReference type="PROSITE" id="PS50304"/>
    </source>
</evidence>
<feature type="domain" description="Tudor" evidence="1">
    <location>
        <begin position="135"/>
        <end position="192"/>
    </location>
</feature>
<sequence>MKRKAPRPGYYVEVDELDEATPRQLSCIRGSSIRDSNFNANCFLEEWRNNGRDREFWNRVDAYGYCFGNQIAFFESRICGVQLHPGVGYEVKVTRWYSPKEFSVTFRLFDKLLQSMSDAINVVYSEIAAFLPSATFTVGMPCCLKDRGGTWRRALIERILLDEYHVVLVDFGVLMYVPKGEVSLLLKYFCEMPPLAVSCQVQEFEVRLVERSTQNFFRGKMGMAWLMTFTALKKNELVVQLFNNNGQNLCELLEIEEKAAMVQIGGDQPTSLSPGSDIMEINAPRMFSASISVNRSPTAKPRFYEIHGERGVFYPRIESLKRLPLPHVLTNVQSETKILAFNAETGIGLFRFVDEECRLGFIENYLRAQATIMPWGHVSQEWEIGDACVVRGSLEDNKFYRAVIVAILPGGCATVNYCDYTFQTSGQLRDLCPLIDNAITNYPPLTFGAKIPWLTMEACNGVDIEERLNNIGLFTNIWNTVFTIDDDGQLSATLLF</sequence>
<dbReference type="SMART" id="SM00333">
    <property type="entry name" value="TUDOR"/>
    <property type="match status" value="2"/>
</dbReference>